<dbReference type="InterPro" id="IPR050864">
    <property type="entry name" value="Bacterial_PTS_Sugar_Transport"/>
</dbReference>
<sequence>MQSQIRIADLLRADTIVIPMESTTKDAALDELIDRLDQAGRLTSKEEMKAAILAREAQGSTGIGEGIAIPHAKTAAVKQPSICFGLSREGVDFDSLDGQKAHLFFMIAATADANQAHLETLALLSQMLMDDDVRAKLLQAQTGEEVLALLSHKEREMNGEEAVEEPAGNASAQDSADSRSAVKVVAVTACPTGIAHTYMAADSLAKKAAELGIALKVETNGSGGVKNRLTEQDIAEATAVIVAADKQVEMERFAGKNVIEVRVAEGIRNPEGLLERAVKQDGPVYQAKAGTRQQSSANESAPKQKRESYFYKHLMNGVSNMLPFVVGGGIIIALSFMFGIKASDPNDPSFNPLAKMLMDIGGGSAFALMIPVLAGFIAMSIADRPGFAPGMVGGMLATSAGAGFLGGLIAGFLAGYVVVLLRKALAWLPASLEGIKPMLLYPLLGILITGVVMIYVVSGPVAAINAALGEWLKNMNSGNAILLGLVLGAMMSFDMGGPLNKAAFTFGIAMIAEGTYTPHAAIMAAGMTPPLGIALATTLFKKKFTAEERQAGKTAYVLGATFITEGAIPFAAADPTRVIPSIMVGSAVAGGLSMFFGCTLPAPHGGLFVLPVVGHAGLYVVSILVGTVVTALMLRMLKKDVSE</sequence>
<evidence type="ECO:0000256" key="7">
    <source>
        <dbReference type="ARBA" id="ARBA00022683"/>
    </source>
</evidence>
<dbReference type="CDD" id="cd00211">
    <property type="entry name" value="PTS_IIA_fru"/>
    <property type="match status" value="1"/>
</dbReference>
<reference evidence="15 16" key="1">
    <citation type="submission" date="2023-09" db="EMBL/GenBank/DDBJ databases">
        <title>Complete Genome and Methylome dissection of Bacillus brevis NEB573 original source of BbsI restriction endonuclease.</title>
        <authorList>
            <person name="Fomenkov A."/>
            <person name="Roberts R.D."/>
        </authorList>
    </citation>
    <scope>NUCLEOTIDE SEQUENCE [LARGE SCALE GENOMIC DNA]</scope>
    <source>
        <strain evidence="15 16">NEB573</strain>
    </source>
</reference>
<evidence type="ECO:0000313" key="16">
    <source>
        <dbReference type="Proteomes" id="UP001256827"/>
    </source>
</evidence>
<dbReference type="PANTHER" id="PTHR30505:SF28">
    <property type="entry name" value="PTS SYSTEM 2-O-ALPHA-MANNOSYL-D-GLYCERATE-SPECIFIC EIIABC COMPONENT"/>
    <property type="match status" value="1"/>
</dbReference>
<evidence type="ECO:0000256" key="11">
    <source>
        <dbReference type="SAM" id="Phobius"/>
    </source>
</evidence>
<dbReference type="InterPro" id="IPR002178">
    <property type="entry name" value="PTS_EIIA_type-2_dom"/>
</dbReference>
<dbReference type="RefSeq" id="WP_310773171.1">
    <property type="nucleotide sequence ID" value="NZ_CP134050.1"/>
</dbReference>
<dbReference type="InterPro" id="IPR006327">
    <property type="entry name" value="PTS_IIC_fruc"/>
</dbReference>
<keyword evidence="5" id="KW-0762">Sugar transport</keyword>
<comment type="subcellular location">
    <subcellularLocation>
        <location evidence="1">Cell inner membrane</location>
        <topology evidence="1">Multi-pass membrane protein</topology>
    </subcellularLocation>
</comment>
<evidence type="ECO:0000259" key="14">
    <source>
        <dbReference type="PROSITE" id="PS51104"/>
    </source>
</evidence>
<feature type="transmembrane region" description="Helical" evidence="11">
    <location>
        <begin position="439"/>
        <end position="468"/>
    </location>
</feature>
<evidence type="ECO:0000256" key="5">
    <source>
        <dbReference type="ARBA" id="ARBA00022597"/>
    </source>
</evidence>
<evidence type="ECO:0000256" key="1">
    <source>
        <dbReference type="ARBA" id="ARBA00004429"/>
    </source>
</evidence>
<keyword evidence="9 11" id="KW-1133">Transmembrane helix</keyword>
<dbReference type="Gene3D" id="3.40.930.10">
    <property type="entry name" value="Mannitol-specific EII, Chain A"/>
    <property type="match status" value="1"/>
</dbReference>
<evidence type="ECO:0000256" key="6">
    <source>
        <dbReference type="ARBA" id="ARBA00022679"/>
    </source>
</evidence>
<feature type="transmembrane region" description="Helical" evidence="11">
    <location>
        <begin position="394"/>
        <end position="419"/>
    </location>
</feature>
<feature type="transmembrane region" description="Helical" evidence="11">
    <location>
        <begin position="321"/>
        <end position="340"/>
    </location>
</feature>
<evidence type="ECO:0000256" key="9">
    <source>
        <dbReference type="ARBA" id="ARBA00022989"/>
    </source>
</evidence>
<keyword evidence="2" id="KW-0813">Transport</keyword>
<feature type="transmembrane region" description="Helical" evidence="11">
    <location>
        <begin position="616"/>
        <end position="637"/>
    </location>
</feature>
<evidence type="ECO:0000256" key="4">
    <source>
        <dbReference type="ARBA" id="ARBA00022553"/>
    </source>
</evidence>
<feature type="domain" description="PTS EIIC type-2" evidence="14">
    <location>
        <begin position="310"/>
        <end position="643"/>
    </location>
</feature>
<dbReference type="InterPro" id="IPR016152">
    <property type="entry name" value="PTrfase/Anion_transptr"/>
</dbReference>
<keyword evidence="7" id="KW-0598">Phosphotransferase system</keyword>
<dbReference type="InterPro" id="IPR004715">
    <property type="entry name" value="PTS_IIA_fruc"/>
</dbReference>
<gene>
    <name evidence="15" type="ORF">RGB73_14245</name>
</gene>
<dbReference type="PANTHER" id="PTHR30505">
    <property type="entry name" value="FRUCTOSE-LIKE PERMEASE"/>
    <property type="match status" value="1"/>
</dbReference>
<feature type="transmembrane region" description="Helical" evidence="11">
    <location>
        <begin position="578"/>
        <end position="596"/>
    </location>
</feature>
<name>A0ABY9TBD2_BREBE</name>
<proteinExistence type="predicted"/>
<organism evidence="15 16">
    <name type="scientific">Brevibacillus brevis</name>
    <name type="common">Bacillus brevis</name>
    <dbReference type="NCBI Taxonomy" id="1393"/>
    <lineage>
        <taxon>Bacteria</taxon>
        <taxon>Bacillati</taxon>
        <taxon>Bacillota</taxon>
        <taxon>Bacilli</taxon>
        <taxon>Bacillales</taxon>
        <taxon>Paenibacillaceae</taxon>
        <taxon>Brevibacillus</taxon>
    </lineage>
</organism>
<feature type="domain" description="PTS EIIA type-2" evidence="12">
    <location>
        <begin position="9"/>
        <end position="153"/>
    </location>
</feature>
<dbReference type="CDD" id="cd05569">
    <property type="entry name" value="PTS_IIB_fructose"/>
    <property type="match status" value="1"/>
</dbReference>
<dbReference type="Pfam" id="PF00359">
    <property type="entry name" value="PTS_EIIA_2"/>
    <property type="match status" value="1"/>
</dbReference>
<evidence type="ECO:0000259" key="12">
    <source>
        <dbReference type="PROSITE" id="PS51094"/>
    </source>
</evidence>
<dbReference type="SUPFAM" id="SSF52794">
    <property type="entry name" value="PTS system IIB component-like"/>
    <property type="match status" value="1"/>
</dbReference>
<dbReference type="PROSITE" id="PS51104">
    <property type="entry name" value="PTS_EIIC_TYPE_2"/>
    <property type="match status" value="1"/>
</dbReference>
<dbReference type="InterPro" id="IPR036095">
    <property type="entry name" value="PTS_EIIB-like_sf"/>
</dbReference>
<dbReference type="Gene3D" id="3.40.50.2300">
    <property type="match status" value="1"/>
</dbReference>
<dbReference type="SUPFAM" id="SSF55804">
    <property type="entry name" value="Phoshotransferase/anion transport protein"/>
    <property type="match status" value="1"/>
</dbReference>
<dbReference type="PROSITE" id="PS51094">
    <property type="entry name" value="PTS_EIIA_TYPE_2"/>
    <property type="match status" value="1"/>
</dbReference>
<dbReference type="Proteomes" id="UP001256827">
    <property type="component" value="Chromosome"/>
</dbReference>
<dbReference type="InterPro" id="IPR013011">
    <property type="entry name" value="PTS_EIIB_2"/>
</dbReference>
<evidence type="ECO:0000256" key="10">
    <source>
        <dbReference type="ARBA" id="ARBA00023136"/>
    </source>
</evidence>
<evidence type="ECO:0000313" key="15">
    <source>
        <dbReference type="EMBL" id="WNC17416.1"/>
    </source>
</evidence>
<evidence type="ECO:0000256" key="3">
    <source>
        <dbReference type="ARBA" id="ARBA00022475"/>
    </source>
</evidence>
<dbReference type="NCBIfam" id="TIGR00848">
    <property type="entry name" value="fruA"/>
    <property type="match status" value="1"/>
</dbReference>
<feature type="domain" description="PTS EIIB type-2" evidence="13">
    <location>
        <begin position="184"/>
        <end position="279"/>
    </location>
</feature>
<dbReference type="PROSITE" id="PS00372">
    <property type="entry name" value="PTS_EIIA_TYPE_2_HIS"/>
    <property type="match status" value="1"/>
</dbReference>
<dbReference type="InterPro" id="IPR003353">
    <property type="entry name" value="PTS_IIB_fruc"/>
</dbReference>
<accession>A0ABY9TBD2</accession>
<dbReference type="InterPro" id="IPR013014">
    <property type="entry name" value="PTS_EIIC_2"/>
</dbReference>
<dbReference type="PROSITE" id="PS51099">
    <property type="entry name" value="PTS_EIIB_TYPE_2"/>
    <property type="match status" value="1"/>
</dbReference>
<evidence type="ECO:0000256" key="8">
    <source>
        <dbReference type="ARBA" id="ARBA00022692"/>
    </source>
</evidence>
<dbReference type="NCBIfam" id="TIGR00829">
    <property type="entry name" value="FRU"/>
    <property type="match status" value="1"/>
</dbReference>
<evidence type="ECO:0000259" key="13">
    <source>
        <dbReference type="PROSITE" id="PS51099"/>
    </source>
</evidence>
<keyword evidence="8 11" id="KW-0812">Transmembrane</keyword>
<keyword evidence="3" id="KW-1003">Cell membrane</keyword>
<dbReference type="EMBL" id="CP134050">
    <property type="protein sequence ID" value="WNC17416.1"/>
    <property type="molecule type" value="Genomic_DNA"/>
</dbReference>
<dbReference type="Pfam" id="PF02302">
    <property type="entry name" value="PTS_IIB"/>
    <property type="match status" value="1"/>
</dbReference>
<keyword evidence="6" id="KW-0808">Transferase</keyword>
<feature type="transmembrane region" description="Helical" evidence="11">
    <location>
        <begin position="480"/>
        <end position="499"/>
    </location>
</feature>
<protein>
    <submittedName>
        <fullName evidence="15">Fructose-specific PTS transporter subunit EIIC</fullName>
    </submittedName>
</protein>
<keyword evidence="10 11" id="KW-0472">Membrane</keyword>
<feature type="transmembrane region" description="Helical" evidence="11">
    <location>
        <begin position="360"/>
        <end position="382"/>
    </location>
</feature>
<dbReference type="NCBIfam" id="TIGR01427">
    <property type="entry name" value="PTS_IIC_fructo"/>
    <property type="match status" value="1"/>
</dbReference>
<keyword evidence="4" id="KW-0597">Phosphoprotein</keyword>
<evidence type="ECO:0000256" key="2">
    <source>
        <dbReference type="ARBA" id="ARBA00022448"/>
    </source>
</evidence>
<keyword evidence="16" id="KW-1185">Reference proteome</keyword>
<feature type="transmembrane region" description="Helical" evidence="11">
    <location>
        <begin position="519"/>
        <end position="540"/>
    </location>
</feature>
<dbReference type="InterPro" id="IPR003501">
    <property type="entry name" value="PTS_EIIB_2/3"/>
</dbReference>